<dbReference type="OrthoDB" id="1913236at2759"/>
<keyword evidence="2" id="KW-1185">Reference proteome</keyword>
<evidence type="ECO:0000313" key="2">
    <source>
        <dbReference type="Proteomes" id="UP000636800"/>
    </source>
</evidence>
<organism evidence="1 2">
    <name type="scientific">Vanilla planifolia</name>
    <name type="common">Vanilla</name>
    <dbReference type="NCBI Taxonomy" id="51239"/>
    <lineage>
        <taxon>Eukaryota</taxon>
        <taxon>Viridiplantae</taxon>
        <taxon>Streptophyta</taxon>
        <taxon>Embryophyta</taxon>
        <taxon>Tracheophyta</taxon>
        <taxon>Spermatophyta</taxon>
        <taxon>Magnoliopsida</taxon>
        <taxon>Liliopsida</taxon>
        <taxon>Asparagales</taxon>
        <taxon>Orchidaceae</taxon>
        <taxon>Vanilloideae</taxon>
        <taxon>Vanilleae</taxon>
        <taxon>Vanilla</taxon>
    </lineage>
</organism>
<reference evidence="1 2" key="1">
    <citation type="journal article" date="2020" name="Nat. Food">
        <title>A phased Vanilla planifolia genome enables genetic improvement of flavour and production.</title>
        <authorList>
            <person name="Hasing T."/>
            <person name="Tang H."/>
            <person name="Brym M."/>
            <person name="Khazi F."/>
            <person name="Huang T."/>
            <person name="Chambers A.H."/>
        </authorList>
    </citation>
    <scope>NUCLEOTIDE SEQUENCE [LARGE SCALE GENOMIC DNA]</scope>
    <source>
        <tissue evidence="1">Leaf</tissue>
    </source>
</reference>
<proteinExistence type="predicted"/>
<dbReference type="AlphaFoldDB" id="A0A835R8P3"/>
<evidence type="ECO:0000313" key="1">
    <source>
        <dbReference type="EMBL" id="KAG0481422.1"/>
    </source>
</evidence>
<dbReference type="EMBL" id="JADCNL010000005">
    <property type="protein sequence ID" value="KAG0481422.1"/>
    <property type="molecule type" value="Genomic_DNA"/>
</dbReference>
<accession>A0A835R8P3</accession>
<name>A0A835R8P3_VANPL</name>
<gene>
    <name evidence="1" type="ORF">HPP92_012280</name>
</gene>
<comment type="caution">
    <text evidence="1">The sequence shown here is derived from an EMBL/GenBank/DDBJ whole genome shotgun (WGS) entry which is preliminary data.</text>
</comment>
<dbReference type="Proteomes" id="UP000636800">
    <property type="component" value="Chromosome 5"/>
</dbReference>
<sequence length="59" mass="6838">MKNTSSTSFFWKARRARVHPFVKPEYSPVVIALDQQFAIRQGKLGLACWLCKLEVEHFA</sequence>
<protein>
    <submittedName>
        <fullName evidence="1">Uncharacterized protein</fullName>
    </submittedName>
</protein>